<dbReference type="InterPro" id="IPR037053">
    <property type="entry name" value="Phage_tail_collar_dom_sf"/>
</dbReference>
<reference evidence="2" key="1">
    <citation type="journal article" date="2014" name="Int. J. Syst. Evol. Microbiol.">
        <title>Complete genome sequence of Corynebacterium casei LMG S-19264T (=DSM 44701T), isolated from a smear-ripened cheese.</title>
        <authorList>
            <consortium name="US DOE Joint Genome Institute (JGI-PGF)"/>
            <person name="Walter F."/>
            <person name="Albersmeier A."/>
            <person name="Kalinowski J."/>
            <person name="Ruckert C."/>
        </authorList>
    </citation>
    <scope>NUCLEOTIDE SEQUENCE</scope>
    <source>
        <strain evidence="2">JCM 3346</strain>
    </source>
</reference>
<dbReference type="AlphaFoldDB" id="A0A918CEM6"/>
<comment type="caution">
    <text evidence="2">The sequence shown here is derived from an EMBL/GenBank/DDBJ whole genome shotgun (WGS) entry which is preliminary data.</text>
</comment>
<dbReference type="SUPFAM" id="SSF88874">
    <property type="entry name" value="Receptor-binding domain of short tail fibre protein gp12"/>
    <property type="match status" value="1"/>
</dbReference>
<accession>A0A918CEM6</accession>
<organism evidence="2 3">
    <name type="scientific">Agromyces mediolanus</name>
    <name type="common">Corynebacterium mediolanum</name>
    <dbReference type="NCBI Taxonomy" id="41986"/>
    <lineage>
        <taxon>Bacteria</taxon>
        <taxon>Bacillati</taxon>
        <taxon>Actinomycetota</taxon>
        <taxon>Actinomycetes</taxon>
        <taxon>Micrococcales</taxon>
        <taxon>Microbacteriaceae</taxon>
        <taxon>Agromyces</taxon>
    </lineage>
</organism>
<dbReference type="EMBL" id="BMRJ01000001">
    <property type="protein sequence ID" value="GGR18838.1"/>
    <property type="molecule type" value="Genomic_DNA"/>
</dbReference>
<proteinExistence type="predicted"/>
<sequence length="175" mass="18192">MADPYYGEIRTVAFGYAPYNWAPCNGQLMPIVQNTALYSVLGTTYGGDGRSTFALPNLNGHLAMGQGDGPGLTPRSLGMDVGSATVTLLPTEMPRHTHTPGAIDAAGTSGSATDGVWAQPRYGRVGRKAYASGTDAPMRGDALAVAGGSQPHNNLPPVLGMYFVIALVGEFPPRP</sequence>
<protein>
    <submittedName>
        <fullName evidence="2">Tail Collar domain-containing protein</fullName>
    </submittedName>
</protein>
<dbReference type="InterPro" id="IPR011083">
    <property type="entry name" value="Phage_tail_collar_dom"/>
</dbReference>
<dbReference type="Pfam" id="PF07484">
    <property type="entry name" value="Collar"/>
    <property type="match status" value="1"/>
</dbReference>
<dbReference type="RefSeq" id="WP_189084164.1">
    <property type="nucleotide sequence ID" value="NZ_BMRJ01000001.1"/>
</dbReference>
<evidence type="ECO:0000259" key="1">
    <source>
        <dbReference type="Pfam" id="PF07484"/>
    </source>
</evidence>
<gene>
    <name evidence="2" type="ORF">GCM10010196_09980</name>
</gene>
<reference evidence="2" key="2">
    <citation type="submission" date="2020-09" db="EMBL/GenBank/DDBJ databases">
        <authorList>
            <person name="Sun Q."/>
            <person name="Ohkuma M."/>
        </authorList>
    </citation>
    <scope>NUCLEOTIDE SEQUENCE</scope>
    <source>
        <strain evidence="2">JCM 3346</strain>
    </source>
</reference>
<dbReference type="Proteomes" id="UP000610303">
    <property type="component" value="Unassembled WGS sequence"/>
</dbReference>
<evidence type="ECO:0000313" key="2">
    <source>
        <dbReference type="EMBL" id="GGR18838.1"/>
    </source>
</evidence>
<name>A0A918CEM6_AGRME</name>
<keyword evidence="3" id="KW-1185">Reference proteome</keyword>
<feature type="domain" description="Phage tail collar" evidence="1">
    <location>
        <begin position="7"/>
        <end position="61"/>
    </location>
</feature>
<evidence type="ECO:0000313" key="3">
    <source>
        <dbReference type="Proteomes" id="UP000610303"/>
    </source>
</evidence>
<dbReference type="Gene3D" id="3.90.1340.10">
    <property type="entry name" value="Phage tail collar domain"/>
    <property type="match status" value="1"/>
</dbReference>